<dbReference type="Gene3D" id="3.20.20.300">
    <property type="entry name" value="Glycoside hydrolase, family 3, N-terminal domain"/>
    <property type="match status" value="1"/>
</dbReference>
<proteinExistence type="inferred from homology"/>
<dbReference type="InterPro" id="IPR037524">
    <property type="entry name" value="PA14/GLEYA"/>
</dbReference>
<comment type="caution">
    <text evidence="5">The sequence shown here is derived from an EMBL/GenBank/DDBJ whole genome shotgun (WGS) entry which is preliminary data.</text>
</comment>
<dbReference type="AlphaFoldDB" id="A0A7W4IEL0"/>
<dbReference type="InterPro" id="IPR013783">
    <property type="entry name" value="Ig-like_fold"/>
</dbReference>
<dbReference type="PRINTS" id="PR00133">
    <property type="entry name" value="GLHYDRLASE3"/>
</dbReference>
<evidence type="ECO:0000313" key="5">
    <source>
        <dbReference type="EMBL" id="MBB2161424.1"/>
    </source>
</evidence>
<sequence>MTGIGIINTFAGSLAGLALLVGVAGGAAAAEDAVGSGGVLSGAAIETVISRMTLAEKLGLLDGGGRSDARCVGYTLGVPRLGIPALCMGDGPAGVGNGLKSVTVFPAPIAIGASWDTALAVRYGAVQAEEQSGKGRNVALLPTINILRNPLWGRAAETLGEDPVLTSALGVAIVKGVQSRHVIAMPKHFAANNQETDRFGDAPDWKAMNAVVSERALREIYLPAFKAVVQDAQAGSIMCAYNRVNGQYACENRNLLRILRDEWHFGGFVTSDWLFAGRSTVASIKAGADQLMPGGKNPYGLPDYYGAPLVQALKQGAVDVADVNRMVGHVLNAMRRIGVEDASVDRSAADVRSQRHSDAARDFALAGIVLLRNAHETLPIGDDIRRLAIIGPDADDQRKITEPYGGFVPEDPAHVAVTPLQAIRRLAGRNREVVFQKGTEGVRPLPPLPLRLVWDEAHEVQGWRMSVQDQAGQAAPPTWAHVKDIGDLSVLRHGRILRWDGFVTPDEGGVYRFSLAGGGAAKLLVDDKEVVSFQKEEFNAVSHGEVVLAKGRRTHLTVIYDPTSAILPLKLALGWAPPSSIRAAAVAAARKADMAIVFVNDEVSEGADRSGLGLPGDQDALITAVAEANPRTVVVMDTVAAVLTPWRNKVAGILEAWYGGERNGDAIADILFGRANPSGHLPLTFPADASQGVVSTFRQQMPDRRMDVKYDEGIMVGYRYYDEHRQLAAYPFGFGLTYTSFAISHVKLETDSVSFDLKNIGKRPGDAVIQLYVGFPEGAGEPPRQLKTFIKSSLRPGQSRHMLMPLSGSMFQKWDDGTHAWRKIRGDYKIYLGFSSRDMAFEGDLTI</sequence>
<evidence type="ECO:0000256" key="3">
    <source>
        <dbReference type="SAM" id="SignalP"/>
    </source>
</evidence>
<feature type="domain" description="PA14" evidence="4">
    <location>
        <begin position="444"/>
        <end position="590"/>
    </location>
</feature>
<comment type="similarity">
    <text evidence="1">Belongs to the glycosyl hydrolase 3 family.</text>
</comment>
<dbReference type="InterPro" id="IPR026891">
    <property type="entry name" value="Fn3-like"/>
</dbReference>
<dbReference type="PANTHER" id="PTHR42715">
    <property type="entry name" value="BETA-GLUCOSIDASE"/>
    <property type="match status" value="1"/>
</dbReference>
<dbReference type="GO" id="GO:0004553">
    <property type="term" value="F:hydrolase activity, hydrolyzing O-glycosyl compounds"/>
    <property type="evidence" value="ECO:0007669"/>
    <property type="project" value="InterPro"/>
</dbReference>
<evidence type="ECO:0000259" key="4">
    <source>
        <dbReference type="PROSITE" id="PS51820"/>
    </source>
</evidence>
<dbReference type="RefSeq" id="WP_182998258.1">
    <property type="nucleotide sequence ID" value="NZ_JABEQJ010000020.1"/>
</dbReference>
<dbReference type="Pfam" id="PF14310">
    <property type="entry name" value="Fn3-like"/>
    <property type="match status" value="1"/>
</dbReference>
<dbReference type="InterPro" id="IPR036962">
    <property type="entry name" value="Glyco_hydro_3_N_sf"/>
</dbReference>
<dbReference type="Pfam" id="PF00933">
    <property type="entry name" value="Glyco_hydro_3"/>
    <property type="match status" value="1"/>
</dbReference>
<dbReference type="InterPro" id="IPR050288">
    <property type="entry name" value="Cellulose_deg_GH3"/>
</dbReference>
<gene>
    <name evidence="5" type="ORF">HLH48_14800</name>
</gene>
<dbReference type="PROSITE" id="PS51820">
    <property type="entry name" value="PA14"/>
    <property type="match status" value="1"/>
</dbReference>
<reference evidence="5 6" key="1">
    <citation type="submission" date="2020-04" db="EMBL/GenBank/DDBJ databases">
        <title>Description of novel Gluconacetobacter.</title>
        <authorList>
            <person name="Sombolestani A."/>
        </authorList>
    </citation>
    <scope>NUCLEOTIDE SEQUENCE [LARGE SCALE GENOMIC DNA]</scope>
    <source>
        <strain evidence="5 6">LMG 19747</strain>
    </source>
</reference>
<dbReference type="PANTHER" id="PTHR42715:SF10">
    <property type="entry name" value="BETA-GLUCOSIDASE"/>
    <property type="match status" value="1"/>
</dbReference>
<dbReference type="SUPFAM" id="SSF51445">
    <property type="entry name" value="(Trans)glycosidases"/>
    <property type="match status" value="1"/>
</dbReference>
<evidence type="ECO:0000256" key="2">
    <source>
        <dbReference type="ARBA" id="ARBA00022801"/>
    </source>
</evidence>
<dbReference type="InterPro" id="IPR001764">
    <property type="entry name" value="Glyco_hydro_3_N"/>
</dbReference>
<evidence type="ECO:0000313" key="6">
    <source>
        <dbReference type="Proteomes" id="UP000589085"/>
    </source>
</evidence>
<dbReference type="Gene3D" id="2.60.40.10">
    <property type="entry name" value="Immunoglobulins"/>
    <property type="match status" value="1"/>
</dbReference>
<dbReference type="Gene3D" id="2.60.120.380">
    <property type="match status" value="1"/>
</dbReference>
<dbReference type="Pfam" id="PF01915">
    <property type="entry name" value="Glyco_hydro_3_C"/>
    <property type="match status" value="1"/>
</dbReference>
<dbReference type="InterPro" id="IPR036881">
    <property type="entry name" value="Glyco_hydro_3_C_sf"/>
</dbReference>
<keyword evidence="2" id="KW-0378">Hydrolase</keyword>
<feature type="chain" id="PRO_5031076469" description="PA14 domain-containing protein" evidence="3">
    <location>
        <begin position="30"/>
        <end position="847"/>
    </location>
</feature>
<dbReference type="InterPro" id="IPR002772">
    <property type="entry name" value="Glyco_hydro_3_C"/>
</dbReference>
<dbReference type="SMART" id="SM01217">
    <property type="entry name" value="Fn3_like"/>
    <property type="match status" value="1"/>
</dbReference>
<feature type="signal peptide" evidence="3">
    <location>
        <begin position="1"/>
        <end position="29"/>
    </location>
</feature>
<accession>A0A7W4IEL0</accession>
<dbReference type="Proteomes" id="UP000589085">
    <property type="component" value="Unassembled WGS sequence"/>
</dbReference>
<dbReference type="Gene3D" id="3.40.50.1700">
    <property type="entry name" value="Glycoside hydrolase family 3 C-terminal domain"/>
    <property type="match status" value="1"/>
</dbReference>
<dbReference type="SMART" id="SM00758">
    <property type="entry name" value="PA14"/>
    <property type="match status" value="1"/>
</dbReference>
<dbReference type="InterPro" id="IPR011658">
    <property type="entry name" value="PA14_dom"/>
</dbReference>
<organism evidence="5 6">
    <name type="scientific">Gluconacetobacter sacchari</name>
    <dbReference type="NCBI Taxonomy" id="92759"/>
    <lineage>
        <taxon>Bacteria</taxon>
        <taxon>Pseudomonadati</taxon>
        <taxon>Pseudomonadota</taxon>
        <taxon>Alphaproteobacteria</taxon>
        <taxon>Acetobacterales</taxon>
        <taxon>Acetobacteraceae</taxon>
        <taxon>Gluconacetobacter</taxon>
    </lineage>
</organism>
<name>A0A7W4IEL0_9PROT</name>
<evidence type="ECO:0000256" key="1">
    <source>
        <dbReference type="ARBA" id="ARBA00005336"/>
    </source>
</evidence>
<keyword evidence="3" id="KW-0732">Signal</keyword>
<dbReference type="Pfam" id="PF07691">
    <property type="entry name" value="PA14"/>
    <property type="match status" value="1"/>
</dbReference>
<dbReference type="InterPro" id="IPR017853">
    <property type="entry name" value="GH"/>
</dbReference>
<dbReference type="EMBL" id="JABEQJ010000020">
    <property type="protein sequence ID" value="MBB2161424.1"/>
    <property type="molecule type" value="Genomic_DNA"/>
</dbReference>
<protein>
    <recommendedName>
        <fullName evidence="4">PA14 domain-containing protein</fullName>
    </recommendedName>
</protein>
<dbReference type="SUPFAM" id="SSF52279">
    <property type="entry name" value="Beta-D-glucan exohydrolase, C-terminal domain"/>
    <property type="match status" value="1"/>
</dbReference>
<dbReference type="GO" id="GO:0005975">
    <property type="term" value="P:carbohydrate metabolic process"/>
    <property type="evidence" value="ECO:0007669"/>
    <property type="project" value="InterPro"/>
</dbReference>